<evidence type="ECO:0000313" key="2">
    <source>
        <dbReference type="EMBL" id="KGO91086.1"/>
    </source>
</evidence>
<keyword evidence="3" id="KW-1185">Reference proteome</keyword>
<dbReference type="Proteomes" id="UP000030111">
    <property type="component" value="Unassembled WGS sequence"/>
</dbReference>
<evidence type="ECO:0008006" key="4">
    <source>
        <dbReference type="Google" id="ProtNLM"/>
    </source>
</evidence>
<name>A0A0A2MHK4_9FLAO</name>
<evidence type="ECO:0000313" key="3">
    <source>
        <dbReference type="Proteomes" id="UP000030111"/>
    </source>
</evidence>
<dbReference type="AlphaFoldDB" id="A0A0A2MHK4"/>
<feature type="chain" id="PRO_5001992354" description="Lipoprotein" evidence="1">
    <location>
        <begin position="23"/>
        <end position="152"/>
    </location>
</feature>
<comment type="caution">
    <text evidence="2">The sequence shown here is derived from an EMBL/GenBank/DDBJ whole genome shotgun (WGS) entry which is preliminary data.</text>
</comment>
<accession>A0A0A2MHK4</accession>
<evidence type="ECO:0000256" key="1">
    <source>
        <dbReference type="SAM" id="SignalP"/>
    </source>
</evidence>
<reference evidence="2 3" key="1">
    <citation type="submission" date="2013-09" db="EMBL/GenBank/DDBJ databases">
        <authorList>
            <person name="Zeng Z."/>
            <person name="Chen C."/>
        </authorList>
    </citation>
    <scope>NUCLEOTIDE SEQUENCE [LARGE SCALE GENOMIC DNA]</scope>
    <source>
        <strain evidence="2 3">WB 4.1-42</strain>
    </source>
</reference>
<keyword evidence="1" id="KW-0732">Signal</keyword>
<gene>
    <name evidence="2" type="ORF">Q766_19995</name>
</gene>
<dbReference type="STRING" id="1121898.GCA_000422725_03943"/>
<feature type="signal peptide" evidence="1">
    <location>
        <begin position="1"/>
        <end position="22"/>
    </location>
</feature>
<dbReference type="EMBL" id="JRLY01000027">
    <property type="protein sequence ID" value="KGO91086.1"/>
    <property type="molecule type" value="Genomic_DNA"/>
</dbReference>
<protein>
    <recommendedName>
        <fullName evidence="4">Lipoprotein</fullName>
    </recommendedName>
</protein>
<proteinExistence type="predicted"/>
<sequence>MRGNATLYMLLIALCLAGCNSAKTNFIYSLTCGTSLEVQHETDKKQGYYKKSKHNDITFIFLSEFINDNIEVFVNDKLFFSKENIVQKTNDLSAYFNYDYSNLDTMPIIKIKSKQNESCCDFVLQKGYRIAYIFYYQEKWIIRYSNIEYALY</sequence>
<organism evidence="2 3">
    <name type="scientific">Flavobacterium subsaxonicum WB 4.1-42 = DSM 21790</name>
    <dbReference type="NCBI Taxonomy" id="1121898"/>
    <lineage>
        <taxon>Bacteria</taxon>
        <taxon>Pseudomonadati</taxon>
        <taxon>Bacteroidota</taxon>
        <taxon>Flavobacteriia</taxon>
        <taxon>Flavobacteriales</taxon>
        <taxon>Flavobacteriaceae</taxon>
        <taxon>Flavobacterium</taxon>
    </lineage>
</organism>